<evidence type="ECO:0000256" key="2">
    <source>
        <dbReference type="SAM" id="Phobius"/>
    </source>
</evidence>
<feature type="compositionally biased region" description="Low complexity" evidence="1">
    <location>
        <begin position="247"/>
        <end position="260"/>
    </location>
</feature>
<dbReference type="RefSeq" id="WP_307200033.1">
    <property type="nucleotide sequence ID" value="NZ_JAUTAN010000001.1"/>
</dbReference>
<dbReference type="AlphaFoldDB" id="A0AAJ1TYD4"/>
<dbReference type="EMBL" id="JAUTAN010000001">
    <property type="protein sequence ID" value="MDQ1104575.1"/>
    <property type="molecule type" value="Genomic_DNA"/>
</dbReference>
<keyword evidence="2" id="KW-1133">Transmembrane helix</keyword>
<accession>A0AAJ1TYD4</accession>
<organism evidence="3 4">
    <name type="scientific">Nocardioides zeae</name>
    <dbReference type="NCBI Taxonomy" id="1457234"/>
    <lineage>
        <taxon>Bacteria</taxon>
        <taxon>Bacillati</taxon>
        <taxon>Actinomycetota</taxon>
        <taxon>Actinomycetes</taxon>
        <taxon>Propionibacteriales</taxon>
        <taxon>Nocardioidaceae</taxon>
        <taxon>Nocardioides</taxon>
    </lineage>
</organism>
<protein>
    <recommendedName>
        <fullName evidence="5">Polysaccharide chain length determinant N-terminal domain-containing protein</fullName>
    </recommendedName>
</protein>
<sequence>MHDDTELASETRPGSELRRPPSLAGAVRRRWIHVVVGLAVGLLLGVAVAATSAPAYHAQATVRVGGGLVAVGDFTSDTLWADDQVALTRTDPVRRAVAERIGDGTDLDDVADRLSVTVEESSNYLVFTWTDDTAARAESRAETAAEVYLEQAEAQAVERWRAHDTRLAGLQDETDPEGNRGQQLVLERMRLEETVIDPGSVASEAAGTAEQSSLPTAAHVVAGGAGGLLVGIASAYLAQVRNPRRPTPAAAPAAAVAAAAPPLPTTPRASKPATDAARNRHDRPREERGEAATTRRPTGGLATFFRERGGNGGEPLDDTGLPVLAEVRDTRSDGSDVVAVGVAIAPWLLEREAEDPGEEFRLGVYVTPDLPEDAAEIVRRGLRVVGAENRLQVETVDLGRPTWRVDFEACDAVVVLVGSTSWSNDALRVARLHLAAVDVEVLGLVRVATDA</sequence>
<dbReference type="PANTHER" id="PTHR32309:SF31">
    <property type="entry name" value="CAPSULAR EXOPOLYSACCHARIDE FAMILY"/>
    <property type="match status" value="1"/>
</dbReference>
<feature type="transmembrane region" description="Helical" evidence="2">
    <location>
        <begin position="31"/>
        <end position="50"/>
    </location>
</feature>
<evidence type="ECO:0000313" key="4">
    <source>
        <dbReference type="Proteomes" id="UP001239215"/>
    </source>
</evidence>
<name>A0AAJ1TYD4_9ACTN</name>
<keyword evidence="2" id="KW-0472">Membrane</keyword>
<feature type="region of interest" description="Disordered" evidence="1">
    <location>
        <begin position="1"/>
        <end position="21"/>
    </location>
</feature>
<evidence type="ECO:0000256" key="1">
    <source>
        <dbReference type="SAM" id="MobiDB-lite"/>
    </source>
</evidence>
<evidence type="ECO:0008006" key="5">
    <source>
        <dbReference type="Google" id="ProtNLM"/>
    </source>
</evidence>
<dbReference type="InterPro" id="IPR050445">
    <property type="entry name" value="Bact_polysacc_biosynth/exp"/>
</dbReference>
<keyword evidence="2" id="KW-0812">Transmembrane</keyword>
<comment type="caution">
    <text evidence="3">The sequence shown here is derived from an EMBL/GenBank/DDBJ whole genome shotgun (WGS) entry which is preliminary data.</text>
</comment>
<evidence type="ECO:0000313" key="3">
    <source>
        <dbReference type="EMBL" id="MDQ1104575.1"/>
    </source>
</evidence>
<dbReference type="Proteomes" id="UP001239215">
    <property type="component" value="Unassembled WGS sequence"/>
</dbReference>
<dbReference type="PANTHER" id="PTHR32309">
    <property type="entry name" value="TYROSINE-PROTEIN KINASE"/>
    <property type="match status" value="1"/>
</dbReference>
<gene>
    <name evidence="3" type="ORF">QE405_001859</name>
</gene>
<proteinExistence type="predicted"/>
<reference evidence="3" key="1">
    <citation type="submission" date="2023-07" db="EMBL/GenBank/DDBJ databases">
        <title>Functional and genomic diversity of the sorghum phyllosphere microbiome.</title>
        <authorList>
            <person name="Shade A."/>
        </authorList>
    </citation>
    <scope>NUCLEOTIDE SEQUENCE</scope>
    <source>
        <strain evidence="3">SORGH_AS_1067</strain>
    </source>
</reference>
<feature type="region of interest" description="Disordered" evidence="1">
    <location>
        <begin position="245"/>
        <end position="296"/>
    </location>
</feature>
<feature type="compositionally biased region" description="Basic and acidic residues" evidence="1">
    <location>
        <begin position="277"/>
        <end position="290"/>
    </location>
</feature>